<keyword evidence="3" id="KW-0808">Transferase</keyword>
<evidence type="ECO:0000313" key="3">
    <source>
        <dbReference type="EMBL" id="OLO04285.1"/>
    </source>
</evidence>
<dbReference type="CDD" id="cd00158">
    <property type="entry name" value="RHOD"/>
    <property type="match status" value="1"/>
</dbReference>
<evidence type="ECO:0000256" key="1">
    <source>
        <dbReference type="SAM" id="Phobius"/>
    </source>
</evidence>
<dbReference type="PANTHER" id="PTHR43031:SF18">
    <property type="entry name" value="RHODANESE-RELATED SULFURTRANSFERASES"/>
    <property type="match status" value="1"/>
</dbReference>
<dbReference type="EMBL" id="MSDO01000012">
    <property type="protein sequence ID" value="OLO04285.1"/>
    <property type="molecule type" value="Genomic_DNA"/>
</dbReference>
<organism evidence="3 4">
    <name type="scientific">Salinicola socius</name>
    <dbReference type="NCBI Taxonomy" id="404433"/>
    <lineage>
        <taxon>Bacteria</taxon>
        <taxon>Pseudomonadati</taxon>
        <taxon>Pseudomonadota</taxon>
        <taxon>Gammaproteobacteria</taxon>
        <taxon>Oceanospirillales</taxon>
        <taxon>Halomonadaceae</taxon>
        <taxon>Salinicola</taxon>
    </lineage>
</organism>
<dbReference type="GO" id="GO:0016740">
    <property type="term" value="F:transferase activity"/>
    <property type="evidence" value="ECO:0007669"/>
    <property type="project" value="UniProtKB-KW"/>
</dbReference>
<comment type="caution">
    <text evidence="3">The sequence shown here is derived from an EMBL/GenBank/DDBJ whole genome shotgun (WGS) entry which is preliminary data.</text>
</comment>
<feature type="transmembrane region" description="Helical" evidence="1">
    <location>
        <begin position="12"/>
        <end position="29"/>
    </location>
</feature>
<dbReference type="SMART" id="SM00450">
    <property type="entry name" value="RHOD"/>
    <property type="match status" value="1"/>
</dbReference>
<evidence type="ECO:0000259" key="2">
    <source>
        <dbReference type="PROSITE" id="PS50206"/>
    </source>
</evidence>
<dbReference type="STRING" id="404433.BTW07_10410"/>
<name>A0A1Q8SS67_9GAMM</name>
<dbReference type="AlphaFoldDB" id="A0A1Q8SS67"/>
<dbReference type="PANTHER" id="PTHR43031">
    <property type="entry name" value="FAD-DEPENDENT OXIDOREDUCTASE"/>
    <property type="match status" value="1"/>
</dbReference>
<dbReference type="Proteomes" id="UP000186878">
    <property type="component" value="Unassembled WGS sequence"/>
</dbReference>
<keyword evidence="1" id="KW-0812">Transmembrane</keyword>
<dbReference type="Gene3D" id="3.40.250.10">
    <property type="entry name" value="Rhodanese-like domain"/>
    <property type="match status" value="1"/>
</dbReference>
<reference evidence="3 4" key="1">
    <citation type="submission" date="2016-12" db="EMBL/GenBank/DDBJ databases">
        <title>Draft genome sequences of strains Salinicola socius SMB35, Salinicola sp. MH3R3-1 and Chromohalobacter sp. SMB17 from the Verkhnekamsk potash mining region of Russia.</title>
        <authorList>
            <person name="Mavrodi D.V."/>
            <person name="Olsson B.E."/>
            <person name="Korsakova E.S."/>
            <person name="Pyankova A."/>
            <person name="Mavrodi O.V."/>
            <person name="Plotnikova E.G."/>
        </authorList>
    </citation>
    <scope>NUCLEOTIDE SEQUENCE [LARGE SCALE GENOMIC DNA]</scope>
    <source>
        <strain evidence="3 4">SMB35</strain>
    </source>
</reference>
<dbReference type="InterPro" id="IPR050229">
    <property type="entry name" value="GlpE_sulfurtransferase"/>
</dbReference>
<evidence type="ECO:0000313" key="4">
    <source>
        <dbReference type="Proteomes" id="UP000186878"/>
    </source>
</evidence>
<gene>
    <name evidence="3" type="ORF">BTW07_10410</name>
</gene>
<dbReference type="SUPFAM" id="SSF52821">
    <property type="entry name" value="Rhodanese/Cell cycle control phosphatase"/>
    <property type="match status" value="1"/>
</dbReference>
<accession>A0A1Q8SS67</accession>
<dbReference type="PROSITE" id="PS50206">
    <property type="entry name" value="RHODANESE_3"/>
    <property type="match status" value="1"/>
</dbReference>
<keyword evidence="4" id="KW-1185">Reference proteome</keyword>
<feature type="domain" description="Rhodanese" evidence="2">
    <location>
        <begin position="49"/>
        <end position="139"/>
    </location>
</feature>
<dbReference type="OrthoDB" id="9808735at2"/>
<dbReference type="Pfam" id="PF00581">
    <property type="entry name" value="Rhodanese"/>
    <property type="match status" value="1"/>
</dbReference>
<keyword evidence="1" id="KW-1133">Transmembrane helix</keyword>
<sequence length="140" mass="15320">MIDQLFEFVENHPLLVSAFLVVLLAWLAFEAKRGGASGVSTTETTSLINREDGVVIDIRESSEFKAGHIAGAKNIPQSRLKERLTQIEKHKDTPVIVVCKQGQTSAAAVTELTQAGFSRVYKLKGGMAQWQADGLPVVRR</sequence>
<dbReference type="InterPro" id="IPR001763">
    <property type="entry name" value="Rhodanese-like_dom"/>
</dbReference>
<dbReference type="InterPro" id="IPR036873">
    <property type="entry name" value="Rhodanese-like_dom_sf"/>
</dbReference>
<proteinExistence type="predicted"/>
<dbReference type="RefSeq" id="WP_075570106.1">
    <property type="nucleotide sequence ID" value="NZ_MSDO01000012.1"/>
</dbReference>
<keyword evidence="1" id="KW-0472">Membrane</keyword>
<protein>
    <submittedName>
        <fullName evidence="3">Sulfurtransferase</fullName>
    </submittedName>
</protein>